<evidence type="ECO:0000256" key="6">
    <source>
        <dbReference type="ARBA" id="ARBA00023136"/>
    </source>
</evidence>
<dbReference type="InterPro" id="IPR020846">
    <property type="entry name" value="MFS_dom"/>
</dbReference>
<dbReference type="GO" id="GO:0005886">
    <property type="term" value="C:plasma membrane"/>
    <property type="evidence" value="ECO:0007669"/>
    <property type="project" value="UniProtKB-SubCell"/>
</dbReference>
<evidence type="ECO:0000259" key="8">
    <source>
        <dbReference type="PROSITE" id="PS50850"/>
    </source>
</evidence>
<dbReference type="AlphaFoldDB" id="A0A3S9UZX8"/>
<organism evidence="9 10">
    <name type="scientific">Paenibacillus lutimineralis</name>
    <dbReference type="NCBI Taxonomy" id="2707005"/>
    <lineage>
        <taxon>Bacteria</taxon>
        <taxon>Bacillati</taxon>
        <taxon>Bacillota</taxon>
        <taxon>Bacilli</taxon>
        <taxon>Bacillales</taxon>
        <taxon>Paenibacillaceae</taxon>
        <taxon>Paenibacillus</taxon>
    </lineage>
</organism>
<feature type="transmembrane region" description="Helical" evidence="7">
    <location>
        <begin position="275"/>
        <end position="293"/>
    </location>
</feature>
<dbReference type="InterPro" id="IPR050171">
    <property type="entry name" value="MFS_Transporters"/>
</dbReference>
<dbReference type="Gene3D" id="1.20.1250.20">
    <property type="entry name" value="MFS general substrate transporter like domains"/>
    <property type="match status" value="1"/>
</dbReference>
<evidence type="ECO:0000256" key="4">
    <source>
        <dbReference type="ARBA" id="ARBA00022692"/>
    </source>
</evidence>
<keyword evidence="2" id="KW-0813">Transport</keyword>
<feature type="domain" description="Major facilitator superfamily (MFS) profile" evidence="8">
    <location>
        <begin position="12"/>
        <end position="388"/>
    </location>
</feature>
<evidence type="ECO:0000313" key="10">
    <source>
        <dbReference type="Proteomes" id="UP000270678"/>
    </source>
</evidence>
<dbReference type="PANTHER" id="PTHR23517:SF2">
    <property type="entry name" value="MULTIDRUG RESISTANCE PROTEIN MDTH"/>
    <property type="match status" value="1"/>
</dbReference>
<feature type="transmembrane region" description="Helical" evidence="7">
    <location>
        <begin position="211"/>
        <end position="232"/>
    </location>
</feature>
<feature type="transmembrane region" description="Helical" evidence="7">
    <location>
        <begin position="244"/>
        <end position="263"/>
    </location>
</feature>
<keyword evidence="6 7" id="KW-0472">Membrane</keyword>
<sequence>MKNVKSVSAMLPVVMLSLALALRQMSMTIVMPFISTYCKDLVGYTPLLAGLAVGIFGLTQAIFQIPYGVLSDKYGNKRMILIGLVLVVIGLVLAFFSNSIALLIVSRALQGSGAIIGVAYSWSIGMVNEKDRTKAMSILGAFISVAAALAFAVGPLLREIMSVRWMFMTCAILLTLNLLYILFFLKDSKQQTKAQAAPKGTFRLLLQNRTFVTLNLAAFLNNFMMVSVFYALPLDLSKITGETGMWKIFVPAIIAAVIFMKAAVTWAEKSINNNYYVLIASFVISAVSIIFYFNKTSFVSLLAGTTLFMCAYISLTTLVAANVNNIAEDSYRGTANGIFNSFQFIGNFIGALITGFLWGISESLTWLTMIVIGMAGIILIAFGGIPREHRTRRIRI</sequence>
<evidence type="ECO:0000256" key="2">
    <source>
        <dbReference type="ARBA" id="ARBA00022448"/>
    </source>
</evidence>
<feature type="transmembrane region" description="Helical" evidence="7">
    <location>
        <begin position="79"/>
        <end position="96"/>
    </location>
</feature>
<name>A0A3S9UZX8_9BACL</name>
<feature type="transmembrane region" description="Helical" evidence="7">
    <location>
        <begin position="299"/>
        <end position="321"/>
    </location>
</feature>
<dbReference type="InterPro" id="IPR036259">
    <property type="entry name" value="MFS_trans_sf"/>
</dbReference>
<keyword evidence="10" id="KW-1185">Reference proteome</keyword>
<feature type="transmembrane region" description="Helical" evidence="7">
    <location>
        <begin position="366"/>
        <end position="385"/>
    </location>
</feature>
<dbReference type="KEGG" id="plut:EI981_16525"/>
<evidence type="ECO:0000256" key="7">
    <source>
        <dbReference type="SAM" id="Phobius"/>
    </source>
</evidence>
<gene>
    <name evidence="9" type="ORF">EI981_16525</name>
</gene>
<evidence type="ECO:0000256" key="3">
    <source>
        <dbReference type="ARBA" id="ARBA00022475"/>
    </source>
</evidence>
<feature type="transmembrane region" description="Helical" evidence="7">
    <location>
        <begin position="342"/>
        <end position="360"/>
    </location>
</feature>
<dbReference type="Proteomes" id="UP000270678">
    <property type="component" value="Chromosome"/>
</dbReference>
<dbReference type="GO" id="GO:0022857">
    <property type="term" value="F:transmembrane transporter activity"/>
    <property type="evidence" value="ECO:0007669"/>
    <property type="project" value="InterPro"/>
</dbReference>
<dbReference type="PANTHER" id="PTHR23517">
    <property type="entry name" value="RESISTANCE PROTEIN MDTM, PUTATIVE-RELATED-RELATED"/>
    <property type="match status" value="1"/>
</dbReference>
<comment type="subcellular location">
    <subcellularLocation>
        <location evidence="1">Cell membrane</location>
        <topology evidence="1">Multi-pass membrane protein</topology>
    </subcellularLocation>
</comment>
<feature type="transmembrane region" description="Helical" evidence="7">
    <location>
        <begin position="48"/>
        <end position="67"/>
    </location>
</feature>
<dbReference type="SUPFAM" id="SSF103473">
    <property type="entry name" value="MFS general substrate transporter"/>
    <property type="match status" value="1"/>
</dbReference>
<dbReference type="OrthoDB" id="9607at2"/>
<proteinExistence type="predicted"/>
<evidence type="ECO:0000256" key="1">
    <source>
        <dbReference type="ARBA" id="ARBA00004651"/>
    </source>
</evidence>
<dbReference type="RefSeq" id="WP_126999956.1">
    <property type="nucleotide sequence ID" value="NZ_CP034346.1"/>
</dbReference>
<keyword evidence="4 7" id="KW-0812">Transmembrane</keyword>
<evidence type="ECO:0000256" key="5">
    <source>
        <dbReference type="ARBA" id="ARBA00022989"/>
    </source>
</evidence>
<evidence type="ECO:0000313" key="9">
    <source>
        <dbReference type="EMBL" id="AZS15882.1"/>
    </source>
</evidence>
<feature type="transmembrane region" description="Helical" evidence="7">
    <location>
        <begin position="163"/>
        <end position="185"/>
    </location>
</feature>
<dbReference type="Pfam" id="PF07690">
    <property type="entry name" value="MFS_1"/>
    <property type="match status" value="1"/>
</dbReference>
<keyword evidence="5 7" id="KW-1133">Transmembrane helix</keyword>
<dbReference type="PROSITE" id="PS50850">
    <property type="entry name" value="MFS"/>
    <property type="match status" value="1"/>
</dbReference>
<accession>A0A3S9UZX8</accession>
<protein>
    <submittedName>
        <fullName evidence="9">MFS transporter</fullName>
    </submittedName>
</protein>
<keyword evidence="3" id="KW-1003">Cell membrane</keyword>
<reference evidence="10" key="1">
    <citation type="submission" date="2018-12" db="EMBL/GenBank/DDBJ databases">
        <title>Complete genome sequence of Paenibacillus sp. MBLB1234.</title>
        <authorList>
            <person name="Nam Y.-D."/>
            <person name="Kang J."/>
            <person name="Chung W.-H."/>
            <person name="Park Y.S."/>
        </authorList>
    </citation>
    <scope>NUCLEOTIDE SEQUENCE [LARGE SCALE GENOMIC DNA]</scope>
    <source>
        <strain evidence="10">MBLB1234</strain>
    </source>
</reference>
<dbReference type="EMBL" id="CP034346">
    <property type="protein sequence ID" value="AZS15882.1"/>
    <property type="molecule type" value="Genomic_DNA"/>
</dbReference>
<feature type="transmembrane region" description="Helical" evidence="7">
    <location>
        <begin position="102"/>
        <end position="123"/>
    </location>
</feature>
<feature type="transmembrane region" description="Helical" evidence="7">
    <location>
        <begin position="135"/>
        <end position="157"/>
    </location>
</feature>
<dbReference type="InterPro" id="IPR011701">
    <property type="entry name" value="MFS"/>
</dbReference>